<dbReference type="CDD" id="cd03039">
    <property type="entry name" value="GST_N_Sigma_like"/>
    <property type="match status" value="1"/>
</dbReference>
<feature type="domain" description="GST C-terminal" evidence="5">
    <location>
        <begin position="114"/>
        <end position="280"/>
    </location>
</feature>
<evidence type="ECO:0000256" key="1">
    <source>
        <dbReference type="ARBA" id="ARBA00007409"/>
    </source>
</evidence>
<dbReference type="PROSITE" id="PS50404">
    <property type="entry name" value="GST_NTER"/>
    <property type="match status" value="1"/>
</dbReference>
<accession>A0A8E6P5D3</accession>
<name>A0A8E6P5D3_DORPE</name>
<dbReference type="InterPro" id="IPR004045">
    <property type="entry name" value="Glutathione_S-Trfase_N"/>
</dbReference>
<comment type="similarity">
    <text evidence="1">Belongs to the GST superfamily.</text>
</comment>
<dbReference type="EMBL" id="MZ020540">
    <property type="protein sequence ID" value="QVQ68769.1"/>
    <property type="molecule type" value="mRNA"/>
</dbReference>
<dbReference type="GO" id="GO:0006749">
    <property type="term" value="P:glutathione metabolic process"/>
    <property type="evidence" value="ECO:0007669"/>
    <property type="project" value="TreeGrafter"/>
</dbReference>
<proteinExistence type="evidence at transcript level"/>
<dbReference type="InterPro" id="IPR040079">
    <property type="entry name" value="Glutathione_S-Trfase"/>
</dbReference>
<dbReference type="GO" id="GO:0004364">
    <property type="term" value="F:glutathione transferase activity"/>
    <property type="evidence" value="ECO:0007669"/>
    <property type="project" value="TreeGrafter"/>
</dbReference>
<comment type="function">
    <text evidence="3">S-crystallins are structural components of squids and octopi eye lens. Contains relatively little if any GST activity.</text>
</comment>
<feature type="domain" description="GST N-terminal" evidence="4">
    <location>
        <begin position="34"/>
        <end position="112"/>
    </location>
</feature>
<dbReference type="CDD" id="cd03192">
    <property type="entry name" value="GST_C_Sigma_like"/>
    <property type="match status" value="1"/>
</dbReference>
<dbReference type="FunFam" id="3.40.30.10:FF:000258">
    <property type="entry name" value="Glutathione S-transferase"/>
    <property type="match status" value="1"/>
</dbReference>
<organism evidence="6">
    <name type="scientific">Doryteuthis pealeii</name>
    <name type="common">Longfin inshore squid</name>
    <name type="synonym">Loligo pealeii</name>
    <dbReference type="NCBI Taxonomy" id="1051067"/>
    <lineage>
        <taxon>Eukaryota</taxon>
        <taxon>Metazoa</taxon>
        <taxon>Spiralia</taxon>
        <taxon>Lophotrochozoa</taxon>
        <taxon>Mollusca</taxon>
        <taxon>Cephalopoda</taxon>
        <taxon>Coleoidea</taxon>
        <taxon>Decapodiformes</taxon>
        <taxon>Myopsida</taxon>
        <taxon>Loliginidae</taxon>
        <taxon>Doryteuthis</taxon>
    </lineage>
</organism>
<dbReference type="PANTHER" id="PTHR11571:SF150">
    <property type="entry name" value="GLUTATHIONE S-TRANSFERASE"/>
    <property type="match status" value="1"/>
</dbReference>
<dbReference type="Pfam" id="PF14497">
    <property type="entry name" value="GST_C_3"/>
    <property type="match status" value="1"/>
</dbReference>
<sequence>MGEQKHPVARLRRPQLSNRRFTADLRLTKKTIMPNYTLHYFNGRGRAEICRMMFHMAGVQYMDKRYEFSDWERCRNDFPCGYLPCLQMDNGYMMPETMAICRYLAREYGFYPRSSMDMMRCDYICDCFYEIMHDYMRYYHWKNGRFRYNWMDGGMMGSGMMGSGMMGSGMMGSGMGSGMGCGDMMNCNYDNYMYWRYMNTFNRIMPFMERSLCMRNGGNMYFMGDQMTWCDMMFYCCMENMYMENQSMFSNYPRMMGLYNRMAAHPKICSYLRNRCNTCW</sequence>
<dbReference type="PROSITE" id="PS50405">
    <property type="entry name" value="GST_CTER"/>
    <property type="match status" value="1"/>
</dbReference>
<evidence type="ECO:0000259" key="5">
    <source>
        <dbReference type="PROSITE" id="PS50405"/>
    </source>
</evidence>
<dbReference type="SFLD" id="SFLDS00019">
    <property type="entry name" value="Glutathione_Transferase_(cytos"/>
    <property type="match status" value="1"/>
</dbReference>
<dbReference type="Pfam" id="PF02798">
    <property type="entry name" value="GST_N"/>
    <property type="match status" value="1"/>
</dbReference>
<dbReference type="InterPro" id="IPR004046">
    <property type="entry name" value="GST_C"/>
</dbReference>
<dbReference type="GO" id="GO:0005212">
    <property type="term" value="F:structural constituent of eye lens"/>
    <property type="evidence" value="ECO:0007669"/>
    <property type="project" value="UniProtKB-KW"/>
</dbReference>
<dbReference type="PANTHER" id="PTHR11571">
    <property type="entry name" value="GLUTATHIONE S-TRANSFERASE"/>
    <property type="match status" value="1"/>
</dbReference>
<protein>
    <submittedName>
        <fullName evidence="6">S-crystallin</fullName>
    </submittedName>
</protein>
<evidence type="ECO:0000256" key="2">
    <source>
        <dbReference type="ARBA" id="ARBA00022613"/>
    </source>
</evidence>
<keyword evidence="2" id="KW-0273">Eye lens protein</keyword>
<dbReference type="InterPro" id="IPR010987">
    <property type="entry name" value="Glutathione-S-Trfase_C-like"/>
</dbReference>
<reference evidence="6" key="1">
    <citation type="submission" date="2021-01" db="EMBL/GenBank/DDBJ databases">
        <title>Co-option of the Limb Patterning Program in Cephalopod Lens Development.</title>
        <authorList>
            <person name="McCulloch K.J."/>
            <person name="Neal S."/>
            <person name="Napoli F."/>
            <person name="Daly C."/>
            <person name="Coleman J."/>
            <person name="Koenig K.M."/>
        </authorList>
    </citation>
    <scope>NUCLEOTIDE SEQUENCE</scope>
</reference>
<evidence type="ECO:0000313" key="6">
    <source>
        <dbReference type="EMBL" id="QVQ68769.1"/>
    </source>
</evidence>
<evidence type="ECO:0000259" key="4">
    <source>
        <dbReference type="PROSITE" id="PS50404"/>
    </source>
</evidence>
<gene>
    <name evidence="6" type="primary">Scry</name>
</gene>
<dbReference type="InterPro" id="IPR050213">
    <property type="entry name" value="GST_superfamily"/>
</dbReference>
<dbReference type="AlphaFoldDB" id="A0A8E6P5D3"/>
<evidence type="ECO:0000256" key="3">
    <source>
        <dbReference type="ARBA" id="ARBA00049616"/>
    </source>
</evidence>